<dbReference type="RefSeq" id="WP_231612485.1">
    <property type="nucleotide sequence ID" value="NZ_SJPT01000007.1"/>
</dbReference>
<dbReference type="Proteomes" id="UP000316304">
    <property type="component" value="Unassembled WGS sequence"/>
</dbReference>
<evidence type="ECO:0000313" key="2">
    <source>
        <dbReference type="Proteomes" id="UP000316304"/>
    </source>
</evidence>
<accession>A0A5C6CAT4</accession>
<reference evidence="1 2" key="1">
    <citation type="submission" date="2019-02" db="EMBL/GenBank/DDBJ databases">
        <title>Deep-cultivation of Planctomycetes and their phenomic and genomic characterization uncovers novel biology.</title>
        <authorList>
            <person name="Wiegand S."/>
            <person name="Jogler M."/>
            <person name="Boedeker C."/>
            <person name="Pinto D."/>
            <person name="Vollmers J."/>
            <person name="Rivas-Marin E."/>
            <person name="Kohn T."/>
            <person name="Peeters S.H."/>
            <person name="Heuer A."/>
            <person name="Rast P."/>
            <person name="Oberbeckmann S."/>
            <person name="Bunk B."/>
            <person name="Jeske O."/>
            <person name="Meyerdierks A."/>
            <person name="Storesund J.E."/>
            <person name="Kallscheuer N."/>
            <person name="Luecker S."/>
            <person name="Lage O.M."/>
            <person name="Pohl T."/>
            <person name="Merkel B.J."/>
            <person name="Hornburger P."/>
            <person name="Mueller R.-W."/>
            <person name="Bruemmer F."/>
            <person name="Labrenz M."/>
            <person name="Spormann A.M."/>
            <person name="Op Den Camp H."/>
            <person name="Overmann J."/>
            <person name="Amann R."/>
            <person name="Jetten M.S.M."/>
            <person name="Mascher T."/>
            <person name="Medema M.H."/>
            <person name="Devos D.P."/>
            <person name="Kaster A.-K."/>
            <person name="Ovreas L."/>
            <person name="Rohde M."/>
            <person name="Galperin M.Y."/>
            <person name="Jogler C."/>
        </authorList>
    </citation>
    <scope>NUCLEOTIDE SEQUENCE [LARGE SCALE GENOMIC DNA]</scope>
    <source>
        <strain evidence="1 2">Pla52o</strain>
    </source>
</reference>
<dbReference type="EMBL" id="SJPT01000007">
    <property type="protein sequence ID" value="TWU21195.1"/>
    <property type="molecule type" value="Genomic_DNA"/>
</dbReference>
<dbReference type="AlphaFoldDB" id="A0A5C6CAT4"/>
<protein>
    <recommendedName>
        <fullName evidence="3">Type II secretion system protein G</fullName>
    </recommendedName>
</protein>
<evidence type="ECO:0000313" key="1">
    <source>
        <dbReference type="EMBL" id="TWU21195.1"/>
    </source>
</evidence>
<comment type="caution">
    <text evidence="1">The sequence shown here is derived from an EMBL/GenBank/DDBJ whole genome shotgun (WGS) entry which is preliminary data.</text>
</comment>
<name>A0A5C6CAT4_9BACT</name>
<keyword evidence="2" id="KW-1185">Reference proteome</keyword>
<evidence type="ECO:0008006" key="3">
    <source>
        <dbReference type="Google" id="ProtNLM"/>
    </source>
</evidence>
<gene>
    <name evidence="1" type="ORF">Pla52o_42290</name>
</gene>
<proteinExistence type="predicted"/>
<organism evidence="1 2">
    <name type="scientific">Novipirellula galeiformis</name>
    <dbReference type="NCBI Taxonomy" id="2528004"/>
    <lineage>
        <taxon>Bacteria</taxon>
        <taxon>Pseudomonadati</taxon>
        <taxon>Planctomycetota</taxon>
        <taxon>Planctomycetia</taxon>
        <taxon>Pirellulales</taxon>
        <taxon>Pirellulaceae</taxon>
        <taxon>Novipirellula</taxon>
    </lineage>
</organism>
<sequence length="144" mass="15866">MFQVVLLLGCLSVAGAAMMALRSWVTERSRVTTAFEYLYEVQHSQQRYFAQTGTYAERLADLDLSIPSPAYFAVGELEIRQRDTTGPAWRMQLNRVGVAPLFGAYEITFDGSGFVASASSVQPWIVPANIGAWQASDPRALAKL</sequence>